<dbReference type="AlphaFoldDB" id="A0A1Q9JJM6"/>
<evidence type="ECO:0000259" key="1">
    <source>
        <dbReference type="Pfam" id="PF09043"/>
    </source>
</evidence>
<dbReference type="GO" id="GO:0031419">
    <property type="term" value="F:cobalamin binding"/>
    <property type="evidence" value="ECO:0007669"/>
    <property type="project" value="InterPro"/>
</dbReference>
<comment type="caution">
    <text evidence="2">The sequence shown here is derived from an EMBL/GenBank/DDBJ whole genome shotgun (WGS) entry which is preliminary data.</text>
</comment>
<dbReference type="Gene3D" id="3.20.20.440">
    <property type="entry name" value="D-Lysine 5,6-aminomutase alpha subunit"/>
    <property type="match status" value="1"/>
</dbReference>
<dbReference type="EMBL" id="MJIE01000001">
    <property type="protein sequence ID" value="OLR56419.1"/>
    <property type="molecule type" value="Genomic_DNA"/>
</dbReference>
<accession>A0A1Q9JJM6</accession>
<protein>
    <submittedName>
        <fullName evidence="2">D-lysine 5,6-aminomutase subunit alpha</fullName>
    </submittedName>
</protein>
<name>A0A1Q9JJM6_9FIRM</name>
<keyword evidence="3" id="KW-1185">Reference proteome</keyword>
<dbReference type="SUPFAM" id="SSF51703">
    <property type="entry name" value="Cobalamin (vitamin B12)-dependent enzymes"/>
    <property type="match status" value="1"/>
</dbReference>
<dbReference type="RefSeq" id="WP_075714025.1">
    <property type="nucleotide sequence ID" value="NZ_MJIE01000001.1"/>
</dbReference>
<evidence type="ECO:0000313" key="3">
    <source>
        <dbReference type="Proteomes" id="UP000187404"/>
    </source>
</evidence>
<dbReference type="Proteomes" id="UP000187404">
    <property type="component" value="Unassembled WGS sequence"/>
</dbReference>
<dbReference type="Pfam" id="PF09043">
    <property type="entry name" value="Lys-AminoMut_A"/>
    <property type="match status" value="1"/>
</dbReference>
<evidence type="ECO:0000313" key="2">
    <source>
        <dbReference type="EMBL" id="OLR56419.1"/>
    </source>
</evidence>
<dbReference type="GO" id="GO:0003824">
    <property type="term" value="F:catalytic activity"/>
    <property type="evidence" value="ECO:0007669"/>
    <property type="project" value="InterPro"/>
</dbReference>
<dbReference type="STRING" id="1261640.BHK98_10255"/>
<gene>
    <name evidence="2" type="ORF">BHK98_10255</name>
</gene>
<reference evidence="2 3" key="1">
    <citation type="journal article" date="2016" name="Appl. Environ. Microbiol.">
        <title>Function and Phylogeny of Bacterial Butyryl Coenzyme A:Acetate Transferases and Their Diversity in the Proximal Colon of Swine.</title>
        <authorList>
            <person name="Trachsel J."/>
            <person name="Bayles D.O."/>
            <person name="Looft T."/>
            <person name="Levine U.Y."/>
            <person name="Allen H.K."/>
        </authorList>
    </citation>
    <scope>NUCLEOTIDE SEQUENCE [LARGE SCALE GENOMIC DNA]</scope>
    <source>
        <strain evidence="2 3">68-3-10</strain>
    </source>
</reference>
<dbReference type="OrthoDB" id="9759220at2"/>
<organism evidence="2 3">
    <name type="scientific">Hornefia porci</name>
    <dbReference type="NCBI Taxonomy" id="2652292"/>
    <lineage>
        <taxon>Bacteria</taxon>
        <taxon>Bacillati</taxon>
        <taxon>Bacillota</taxon>
        <taxon>Clostridia</taxon>
        <taxon>Peptostreptococcales</taxon>
        <taxon>Anaerovoracaceae</taxon>
        <taxon>Hornefia</taxon>
    </lineage>
</organism>
<dbReference type="InterPro" id="IPR016176">
    <property type="entry name" value="Cbl-dep_enz_cat"/>
</dbReference>
<dbReference type="InterPro" id="IPR015130">
    <property type="entry name" value="Lys-AminoMut_A"/>
</dbReference>
<feature type="domain" description="D-Lysine 5,6-aminomutase alpha subunit" evidence="1">
    <location>
        <begin position="5"/>
        <end position="511"/>
    </location>
</feature>
<sequence>MKSKLNIDPKMVDSARQHAANVARDMQEFIDVHTTVSTERTVLRLLGVDGIDDVETPLPNVIVEQIQAAGGLPRGAAYWMGNAMIQTGLQPQEIAEKVGAGELDITKLDTASAKEAEEAIMPIVHASLKRIKAQTAKRNEYIERLGEGSRPYLYVIVATGNIYEDVVQAKAAARQGADIIAVIRTTAQSLLDYVPYGPTTEGFGGTYATQENFRIMRKALDEVGEEVGRYIRLCNYSSGMCMPEIAAMGAIERLDVMLNDAIYGILFRDINMQRTIVDQYFSRVIIGYCGIIFNSGEDNYLTTDDAFEAAHTVTASQFINEQFAVLANIPEEQMGLGHAFEMDPMMEDGFLYELAQAVMAKEIFPNASLKYMPPTKFMTGNIFRGHIQDALFNLVSIWSGQSLQLLGMMTEAILTPHMQDRYLSIENAQYIFNNARHIGDEVEFKKDGIIQKRAQLVLSKANDLLAEVEKDGLFSTIEQGKFGGVKRPKDGGHGLDGVCSKDDQYFNPFIPLMKEGAE</sequence>
<proteinExistence type="predicted"/>
<dbReference type="InterPro" id="IPR037086">
    <property type="entry name" value="Lys-AminoMut_asu_sf"/>
</dbReference>